<dbReference type="CDD" id="cd24109">
    <property type="entry name" value="ASKHA_NBD_YjiL-like"/>
    <property type="match status" value="1"/>
</dbReference>
<protein>
    <submittedName>
        <fullName evidence="6">Acyl-CoA dehydratase activase</fullName>
    </submittedName>
</protein>
<comment type="cofactor">
    <cofactor evidence="1">
        <name>[4Fe-4S] cluster</name>
        <dbReference type="ChEBI" id="CHEBI:49883"/>
    </cofactor>
</comment>
<comment type="caution">
    <text evidence="6">The sequence shown here is derived from an EMBL/GenBank/DDBJ whole genome shotgun (WGS) entry which is preliminary data.</text>
</comment>
<keyword evidence="3" id="KW-0408">Iron</keyword>
<feature type="domain" description="ATPase BadF/BadG/BcrA/BcrD type" evidence="5">
    <location>
        <begin position="4"/>
        <end position="247"/>
    </location>
</feature>
<dbReference type="InterPro" id="IPR008275">
    <property type="entry name" value="CoA_E_activase_dom"/>
</dbReference>
<reference evidence="6 7" key="1">
    <citation type="submission" date="2024-11" db="EMBL/GenBank/DDBJ databases">
        <authorList>
            <person name="Heng Y.C."/>
            <person name="Lim A.C.H."/>
            <person name="Lee J.K.Y."/>
            <person name="Kittelmann S."/>
        </authorList>
    </citation>
    <scope>NUCLEOTIDE SEQUENCE [LARGE SCALE GENOMIC DNA]</scope>
    <source>
        <strain evidence="6 7">WILCCON 0185</strain>
    </source>
</reference>
<keyword evidence="7" id="KW-1185">Reference proteome</keyword>
<evidence type="ECO:0000313" key="7">
    <source>
        <dbReference type="Proteomes" id="UP001623591"/>
    </source>
</evidence>
<dbReference type="EMBL" id="JBJHZZ010000005">
    <property type="protein sequence ID" value="MFL0247274.1"/>
    <property type="molecule type" value="Genomic_DNA"/>
</dbReference>
<evidence type="ECO:0000259" key="5">
    <source>
        <dbReference type="Pfam" id="PF01869"/>
    </source>
</evidence>
<evidence type="ECO:0000256" key="4">
    <source>
        <dbReference type="ARBA" id="ARBA00023014"/>
    </source>
</evidence>
<keyword evidence="2" id="KW-0479">Metal-binding</keyword>
<evidence type="ECO:0000256" key="2">
    <source>
        <dbReference type="ARBA" id="ARBA00022723"/>
    </source>
</evidence>
<dbReference type="PANTHER" id="PTHR32329">
    <property type="entry name" value="BIFUNCTIONAL PROTEIN [INCLUDES 2-HYDROXYACYL-COA DEHYDRATASE (N-TER) AND ITS ACTIVATOR DOMAIN (C_TERM)-RELATED"/>
    <property type="match status" value="1"/>
</dbReference>
<dbReference type="InterPro" id="IPR043129">
    <property type="entry name" value="ATPase_NBD"/>
</dbReference>
<dbReference type="InterPro" id="IPR002731">
    <property type="entry name" value="ATPase_BadF"/>
</dbReference>
<gene>
    <name evidence="6" type="ORF">ACJDUG_09835</name>
</gene>
<name>A0ABW8T891_9CLOT</name>
<dbReference type="SUPFAM" id="SSF53067">
    <property type="entry name" value="Actin-like ATPase domain"/>
    <property type="match status" value="1"/>
</dbReference>
<accession>A0ABW8T891</accession>
<dbReference type="InterPro" id="IPR051805">
    <property type="entry name" value="Dehydratase_Activator_Redct"/>
</dbReference>
<dbReference type="Proteomes" id="UP001623591">
    <property type="component" value="Unassembled WGS sequence"/>
</dbReference>
<dbReference type="NCBIfam" id="TIGR00241">
    <property type="entry name" value="CoA_E_activ"/>
    <property type="match status" value="1"/>
</dbReference>
<dbReference type="Gene3D" id="3.30.420.40">
    <property type="match status" value="2"/>
</dbReference>
<organism evidence="6 7">
    <name type="scientific">Candidatus Clostridium stratigraminis</name>
    <dbReference type="NCBI Taxonomy" id="3381661"/>
    <lineage>
        <taxon>Bacteria</taxon>
        <taxon>Bacillati</taxon>
        <taxon>Bacillota</taxon>
        <taxon>Clostridia</taxon>
        <taxon>Eubacteriales</taxon>
        <taxon>Clostridiaceae</taxon>
        <taxon>Clostridium</taxon>
    </lineage>
</organism>
<dbReference type="RefSeq" id="WP_406769726.1">
    <property type="nucleotide sequence ID" value="NZ_JBJHZZ010000005.1"/>
</dbReference>
<sequence>MYYIGIDIGSTASKAVVMENGEIIKYFILPTGWSSIETAENIKKSLTKYGYFDNALIVATGYGRVSVPYANKTVTEITCHGKGAYYLFGENGIVIDIGGQDTKIISIEAGNIMNFTMNDKCAAGTGRFLELMSGTLGLSIDELSELSKKGSSTSISSMCTVFAESEVISLIGNGEKRENIAFGVIESISSKVKSLSQKHGFANNYFLTGGLCDNNAIIASLSKKLGVQINTHKLGRYAGAIGAALIASKLTINNNSIL</sequence>
<dbReference type="PANTHER" id="PTHR32329:SF2">
    <property type="entry name" value="BIFUNCTIONAL PROTEIN [INCLUDES 2-HYDROXYACYL-COA DEHYDRATASE (N-TER) AND ITS ACTIVATOR DOMAIN (C_TERM)"/>
    <property type="match status" value="1"/>
</dbReference>
<evidence type="ECO:0000313" key="6">
    <source>
        <dbReference type="EMBL" id="MFL0247274.1"/>
    </source>
</evidence>
<dbReference type="Pfam" id="PF01869">
    <property type="entry name" value="BcrAD_BadFG"/>
    <property type="match status" value="1"/>
</dbReference>
<proteinExistence type="predicted"/>
<evidence type="ECO:0000256" key="1">
    <source>
        <dbReference type="ARBA" id="ARBA00001966"/>
    </source>
</evidence>
<keyword evidence="4" id="KW-0411">Iron-sulfur</keyword>
<evidence type="ECO:0000256" key="3">
    <source>
        <dbReference type="ARBA" id="ARBA00023004"/>
    </source>
</evidence>